<protein>
    <submittedName>
        <fullName evidence="3">Uncharacterized protein</fullName>
    </submittedName>
</protein>
<keyword evidence="1" id="KW-0175">Coiled coil</keyword>
<feature type="compositionally biased region" description="Basic and acidic residues" evidence="2">
    <location>
        <begin position="54"/>
        <end position="64"/>
    </location>
</feature>
<feature type="region of interest" description="Disordered" evidence="2">
    <location>
        <begin position="1"/>
        <end position="75"/>
    </location>
</feature>
<feature type="compositionally biased region" description="Basic and acidic residues" evidence="2">
    <location>
        <begin position="30"/>
        <end position="45"/>
    </location>
</feature>
<feature type="compositionally biased region" description="Basic and acidic residues" evidence="2">
    <location>
        <begin position="102"/>
        <end position="130"/>
    </location>
</feature>
<organism evidence="3 4">
    <name type="scientific">Fulvimarina endophytica</name>
    <dbReference type="NCBI Taxonomy" id="2293836"/>
    <lineage>
        <taxon>Bacteria</taxon>
        <taxon>Pseudomonadati</taxon>
        <taxon>Pseudomonadota</taxon>
        <taxon>Alphaproteobacteria</taxon>
        <taxon>Hyphomicrobiales</taxon>
        <taxon>Aurantimonadaceae</taxon>
        <taxon>Fulvimarina</taxon>
    </lineage>
</organism>
<dbReference type="OrthoDB" id="7677041at2"/>
<gene>
    <name evidence="3" type="ORF">DYI37_14935</name>
</gene>
<dbReference type="RefSeq" id="WP_116684068.1">
    <property type="nucleotide sequence ID" value="NZ_QURL01000006.1"/>
</dbReference>
<keyword evidence="4" id="KW-1185">Reference proteome</keyword>
<evidence type="ECO:0000256" key="1">
    <source>
        <dbReference type="SAM" id="Coils"/>
    </source>
</evidence>
<accession>A0A371X007</accession>
<proteinExistence type="predicted"/>
<sequence length="299" mass="32466">MIPLAQYLNDRDGDASFQSFAPASARPQRRGGDKPEFRSIGERPASRAPAEEFETLKKKQDRSPSFKAPETQDGAFEVDTDALFAEMENELIQRAAPSAPTRDARALQSELREKTERANPAEALEKARREAYDQGRAEAAAEAEAVLEAAVEAAREEEREAAAARQAEAIEAARAEWALSEGQEIGKRLTEQTERLAGAMRMTYSSVLRPIAINARQRQSIDDLVTAIAVAAFDGQAMSVRATGSADLLEGLELALGAQASHVTFEPVEGEADARIEIGQTVLQSRLGEWRAALETALS</sequence>
<evidence type="ECO:0000313" key="4">
    <source>
        <dbReference type="Proteomes" id="UP000264310"/>
    </source>
</evidence>
<comment type="caution">
    <text evidence="3">The sequence shown here is derived from an EMBL/GenBank/DDBJ whole genome shotgun (WGS) entry which is preliminary data.</text>
</comment>
<dbReference type="AlphaFoldDB" id="A0A371X007"/>
<dbReference type="EMBL" id="QURL01000006">
    <property type="protein sequence ID" value="RFC62545.1"/>
    <property type="molecule type" value="Genomic_DNA"/>
</dbReference>
<dbReference type="Proteomes" id="UP000264310">
    <property type="component" value="Unassembled WGS sequence"/>
</dbReference>
<name>A0A371X007_9HYPH</name>
<evidence type="ECO:0000313" key="3">
    <source>
        <dbReference type="EMBL" id="RFC62545.1"/>
    </source>
</evidence>
<reference evidence="3 4" key="1">
    <citation type="submission" date="2018-08" db="EMBL/GenBank/DDBJ databases">
        <title>Fulvimarina sp. 85, whole genome shotgun sequence.</title>
        <authorList>
            <person name="Tuo L."/>
        </authorList>
    </citation>
    <scope>NUCLEOTIDE SEQUENCE [LARGE SCALE GENOMIC DNA]</scope>
    <source>
        <strain evidence="3 4">85</strain>
    </source>
</reference>
<feature type="region of interest" description="Disordered" evidence="2">
    <location>
        <begin position="93"/>
        <end position="130"/>
    </location>
</feature>
<evidence type="ECO:0000256" key="2">
    <source>
        <dbReference type="SAM" id="MobiDB-lite"/>
    </source>
</evidence>
<feature type="coiled-coil region" evidence="1">
    <location>
        <begin position="137"/>
        <end position="173"/>
    </location>
</feature>